<comment type="similarity">
    <text evidence="7">Belongs to the binding-protein-dependent transport system permease family.</text>
</comment>
<comment type="caution">
    <text evidence="9">The sequence shown here is derived from an EMBL/GenBank/DDBJ whole genome shotgun (WGS) entry which is preliminary data.</text>
</comment>
<reference evidence="9 10" key="1">
    <citation type="submission" date="2015-10" db="EMBL/GenBank/DDBJ databases">
        <title>Draft genome sequence of Streptomyces caeruleatus NRRL B-24802, type strain for the species Streptomyces caeruleatus.</title>
        <authorList>
            <person name="Ruckert C."/>
            <person name="Winkler A."/>
            <person name="Kalinowski J."/>
            <person name="Kampfer P."/>
            <person name="Glaeser S."/>
        </authorList>
    </citation>
    <scope>NUCLEOTIDE SEQUENCE [LARGE SCALE GENOMIC DNA]</scope>
    <source>
        <strain evidence="9 10">NRRL B-24802</strain>
    </source>
</reference>
<dbReference type="PANTHER" id="PTHR43163:SF6">
    <property type="entry name" value="DIPEPTIDE TRANSPORT SYSTEM PERMEASE PROTEIN DPPB-RELATED"/>
    <property type="match status" value="1"/>
</dbReference>
<organism evidence="9 10">
    <name type="scientific">Streptomyces caeruleatus</name>
    <dbReference type="NCBI Taxonomy" id="661399"/>
    <lineage>
        <taxon>Bacteria</taxon>
        <taxon>Bacillati</taxon>
        <taxon>Actinomycetota</taxon>
        <taxon>Actinomycetes</taxon>
        <taxon>Kitasatosporales</taxon>
        <taxon>Streptomycetaceae</taxon>
        <taxon>Streptomyces</taxon>
    </lineage>
</organism>
<feature type="transmembrane region" description="Helical" evidence="7">
    <location>
        <begin position="176"/>
        <end position="199"/>
    </location>
</feature>
<feature type="transmembrane region" description="Helical" evidence="7">
    <location>
        <begin position="130"/>
        <end position="156"/>
    </location>
</feature>
<dbReference type="EMBL" id="LMWY01000003">
    <property type="protein sequence ID" value="KUO06061.1"/>
    <property type="molecule type" value="Genomic_DNA"/>
</dbReference>
<feature type="transmembrane region" description="Helical" evidence="7">
    <location>
        <begin position="238"/>
        <end position="260"/>
    </location>
</feature>
<keyword evidence="6 7" id="KW-0472">Membrane</keyword>
<sequence>MVNVIVMRLLRATAVFFVVTFVTFAIVYAKPAAIARNVVGISATDAAVQAEVTELGLDRPLLEQYRHWLAGLFQGDLGQSFFTGQPVLTTLGIRFPVTLALMLLSLVLTVVLSVLIGVASAVRGGWPDRLLQILSVVGAAVPSFIMAIGLVFAFSIAIPLFPATGYVSPDVSLGDWAASVTLPVAAILVGSVASAAAQFRGAVKEVLERDFVRTLRARGMSERAIVYRHVLRNAGGPALTVLSLLTIGLLGGVVIIEQVFALPGMGALVAGAASQGDVPVVMGCVAVTVVLVSVVNLLTDVLIAVLNPKARVS</sequence>
<dbReference type="InterPro" id="IPR035906">
    <property type="entry name" value="MetI-like_sf"/>
</dbReference>
<keyword evidence="5 7" id="KW-1133">Transmembrane helix</keyword>
<proteinExistence type="inferred from homology"/>
<comment type="subcellular location">
    <subcellularLocation>
        <location evidence="1 7">Cell membrane</location>
        <topology evidence="1 7">Multi-pass membrane protein</topology>
    </subcellularLocation>
</comment>
<evidence type="ECO:0000313" key="10">
    <source>
        <dbReference type="Proteomes" id="UP000053429"/>
    </source>
</evidence>
<keyword evidence="10" id="KW-1185">Reference proteome</keyword>
<gene>
    <name evidence="9" type="ORF">AQJ67_04505</name>
</gene>
<evidence type="ECO:0000256" key="1">
    <source>
        <dbReference type="ARBA" id="ARBA00004651"/>
    </source>
</evidence>
<feature type="transmembrane region" description="Helical" evidence="7">
    <location>
        <begin position="9"/>
        <end position="29"/>
    </location>
</feature>
<keyword evidence="3" id="KW-1003">Cell membrane</keyword>
<keyword evidence="4 7" id="KW-0812">Transmembrane</keyword>
<keyword evidence="2 7" id="KW-0813">Transport</keyword>
<dbReference type="Proteomes" id="UP000053429">
    <property type="component" value="Unassembled WGS sequence"/>
</dbReference>
<protein>
    <submittedName>
        <fullName evidence="9">ABC transporter permease</fullName>
    </submittedName>
</protein>
<dbReference type="Pfam" id="PF00528">
    <property type="entry name" value="BPD_transp_1"/>
    <property type="match status" value="1"/>
</dbReference>
<dbReference type="InterPro" id="IPR045621">
    <property type="entry name" value="BPD_transp_1_N"/>
</dbReference>
<dbReference type="PANTHER" id="PTHR43163">
    <property type="entry name" value="DIPEPTIDE TRANSPORT SYSTEM PERMEASE PROTEIN DPPB-RELATED"/>
    <property type="match status" value="1"/>
</dbReference>
<evidence type="ECO:0000313" key="9">
    <source>
        <dbReference type="EMBL" id="KUO06061.1"/>
    </source>
</evidence>
<dbReference type="InterPro" id="IPR000515">
    <property type="entry name" value="MetI-like"/>
</dbReference>
<evidence type="ECO:0000256" key="5">
    <source>
        <dbReference type="ARBA" id="ARBA00022989"/>
    </source>
</evidence>
<evidence type="ECO:0000259" key="8">
    <source>
        <dbReference type="PROSITE" id="PS50928"/>
    </source>
</evidence>
<dbReference type="OrthoDB" id="9778910at2"/>
<dbReference type="RefSeq" id="WP_062716625.1">
    <property type="nucleotide sequence ID" value="NZ_KQ948924.1"/>
</dbReference>
<feature type="transmembrane region" description="Helical" evidence="7">
    <location>
        <begin position="95"/>
        <end position="118"/>
    </location>
</feature>
<feature type="domain" description="ABC transmembrane type-1" evidence="8">
    <location>
        <begin position="95"/>
        <end position="303"/>
    </location>
</feature>
<dbReference type="SUPFAM" id="SSF161098">
    <property type="entry name" value="MetI-like"/>
    <property type="match status" value="1"/>
</dbReference>
<dbReference type="AlphaFoldDB" id="A0A101U8U0"/>
<evidence type="ECO:0000256" key="3">
    <source>
        <dbReference type="ARBA" id="ARBA00022475"/>
    </source>
</evidence>
<evidence type="ECO:0000256" key="4">
    <source>
        <dbReference type="ARBA" id="ARBA00022692"/>
    </source>
</evidence>
<accession>A0A101U8U0</accession>
<dbReference type="STRING" id="661399.AQJ67_04505"/>
<name>A0A101U8U0_9ACTN</name>
<dbReference type="PROSITE" id="PS50928">
    <property type="entry name" value="ABC_TM1"/>
    <property type="match status" value="1"/>
</dbReference>
<dbReference type="CDD" id="cd06261">
    <property type="entry name" value="TM_PBP2"/>
    <property type="match status" value="1"/>
</dbReference>
<feature type="transmembrane region" description="Helical" evidence="7">
    <location>
        <begin position="280"/>
        <end position="306"/>
    </location>
</feature>
<dbReference type="GO" id="GO:0005886">
    <property type="term" value="C:plasma membrane"/>
    <property type="evidence" value="ECO:0007669"/>
    <property type="project" value="UniProtKB-SubCell"/>
</dbReference>
<dbReference type="Gene3D" id="1.10.3720.10">
    <property type="entry name" value="MetI-like"/>
    <property type="match status" value="1"/>
</dbReference>
<dbReference type="GO" id="GO:0071916">
    <property type="term" value="F:dipeptide transmembrane transporter activity"/>
    <property type="evidence" value="ECO:0007669"/>
    <property type="project" value="TreeGrafter"/>
</dbReference>
<evidence type="ECO:0000256" key="2">
    <source>
        <dbReference type="ARBA" id="ARBA00022448"/>
    </source>
</evidence>
<evidence type="ECO:0000256" key="7">
    <source>
        <dbReference type="RuleBase" id="RU363032"/>
    </source>
</evidence>
<evidence type="ECO:0000256" key="6">
    <source>
        <dbReference type="ARBA" id="ARBA00023136"/>
    </source>
</evidence>
<dbReference type="Pfam" id="PF19300">
    <property type="entry name" value="BPD_transp_1_N"/>
    <property type="match status" value="1"/>
</dbReference>